<dbReference type="InterPro" id="IPR036638">
    <property type="entry name" value="HLH_DNA-bd_sf"/>
</dbReference>
<dbReference type="SUPFAM" id="SSF140500">
    <property type="entry name" value="BAS1536-like"/>
    <property type="match status" value="1"/>
</dbReference>
<reference evidence="1 2" key="1">
    <citation type="submission" date="2020-08" db="EMBL/GenBank/DDBJ databases">
        <title>Genomic Encyclopedia of Type Strains, Phase IV (KMG-IV): sequencing the most valuable type-strain genomes for metagenomic binning, comparative biology and taxonomic classification.</title>
        <authorList>
            <person name="Goeker M."/>
        </authorList>
    </citation>
    <scope>NUCLEOTIDE SEQUENCE [LARGE SCALE GENOMIC DNA]</scope>
    <source>
        <strain evidence="1 2">DSM 103526</strain>
    </source>
</reference>
<sequence>MSRNELKKKIEVMNGELLVLLKCHNYNLLANSVIECSQELDELIVAYIRSNTP</sequence>
<organism evidence="1 2">
    <name type="scientific">Anaerosolibacter carboniphilus</name>
    <dbReference type="NCBI Taxonomy" id="1417629"/>
    <lineage>
        <taxon>Bacteria</taxon>
        <taxon>Bacillati</taxon>
        <taxon>Bacillota</taxon>
        <taxon>Clostridia</taxon>
        <taxon>Peptostreptococcales</taxon>
        <taxon>Thermotaleaceae</taxon>
        <taxon>Anaerosolibacter</taxon>
    </lineage>
</organism>
<proteinExistence type="predicted"/>
<dbReference type="EMBL" id="JACHEN010000018">
    <property type="protein sequence ID" value="MBB6216859.1"/>
    <property type="molecule type" value="Genomic_DNA"/>
</dbReference>
<dbReference type="InterPro" id="IPR037208">
    <property type="entry name" value="Spo0E-like_sf"/>
</dbReference>
<evidence type="ECO:0000313" key="2">
    <source>
        <dbReference type="Proteomes" id="UP000579281"/>
    </source>
</evidence>
<dbReference type="Pfam" id="PF09388">
    <property type="entry name" value="SpoOE-like"/>
    <property type="match status" value="1"/>
</dbReference>
<evidence type="ECO:0000313" key="1">
    <source>
        <dbReference type="EMBL" id="MBB6216859.1"/>
    </source>
</evidence>
<dbReference type="Proteomes" id="UP000579281">
    <property type="component" value="Unassembled WGS sequence"/>
</dbReference>
<dbReference type="RefSeq" id="WP_184311381.1">
    <property type="nucleotide sequence ID" value="NZ_JACHEN010000018.1"/>
</dbReference>
<dbReference type="InterPro" id="IPR018540">
    <property type="entry name" value="Spo0E-like"/>
</dbReference>
<comment type="caution">
    <text evidence="1">The sequence shown here is derived from an EMBL/GenBank/DDBJ whole genome shotgun (WGS) entry which is preliminary data.</text>
</comment>
<gene>
    <name evidence="1" type="ORF">HNQ80_002964</name>
</gene>
<keyword evidence="2" id="KW-1185">Reference proteome</keyword>
<evidence type="ECO:0008006" key="3">
    <source>
        <dbReference type="Google" id="ProtNLM"/>
    </source>
</evidence>
<dbReference type="AlphaFoldDB" id="A0A841L394"/>
<name>A0A841L394_9FIRM</name>
<dbReference type="GO" id="GO:0046983">
    <property type="term" value="F:protein dimerization activity"/>
    <property type="evidence" value="ECO:0007669"/>
    <property type="project" value="InterPro"/>
</dbReference>
<dbReference type="Gene3D" id="4.10.280.10">
    <property type="entry name" value="Helix-loop-helix DNA-binding domain"/>
    <property type="match status" value="1"/>
</dbReference>
<accession>A0A841L394</accession>
<protein>
    <recommendedName>
        <fullName evidence="3">Spo0E like sporulation regulatory protein</fullName>
    </recommendedName>
</protein>
<dbReference type="GO" id="GO:0043937">
    <property type="term" value="P:regulation of sporulation"/>
    <property type="evidence" value="ECO:0007669"/>
    <property type="project" value="InterPro"/>
</dbReference>